<organism evidence="2 3">
    <name type="scientific">Natrinema ejinorense</name>
    <dbReference type="NCBI Taxonomy" id="373386"/>
    <lineage>
        <taxon>Archaea</taxon>
        <taxon>Methanobacteriati</taxon>
        <taxon>Methanobacteriota</taxon>
        <taxon>Stenosarchaea group</taxon>
        <taxon>Halobacteria</taxon>
        <taxon>Halobacteriales</taxon>
        <taxon>Natrialbaceae</taxon>
        <taxon>Natrinema</taxon>
    </lineage>
</organism>
<protein>
    <submittedName>
        <fullName evidence="2">PadR family transcriptional regulator</fullName>
    </submittedName>
</protein>
<dbReference type="SUPFAM" id="SSF46785">
    <property type="entry name" value="Winged helix' DNA-binding domain"/>
    <property type="match status" value="1"/>
</dbReference>
<dbReference type="InterPro" id="IPR036390">
    <property type="entry name" value="WH_DNA-bd_sf"/>
</dbReference>
<dbReference type="OrthoDB" id="185680at2157"/>
<feature type="compositionally biased region" description="Basic and acidic residues" evidence="1">
    <location>
        <begin position="138"/>
        <end position="154"/>
    </location>
</feature>
<accession>A0A2A5R0A7</accession>
<dbReference type="RefSeq" id="WP_097381386.1">
    <property type="nucleotide sequence ID" value="NZ_NXNI01000001.1"/>
</dbReference>
<sequence>MSDDDSRDLERPARADASPPNTTDDRRAWAKLTGFQRDCLEAVARREHEGYPCYPWGIAETIERWYPRVSPGRLESSLRALVDRDLVTTRDGFPGSVHAYRLTGAGRALLVQRADRLAVLRERRPDHDAITEGTTRGEGADRSSGTRDEDSSGD</sequence>
<reference evidence="2 3" key="1">
    <citation type="submission" date="2017-09" db="EMBL/GenBank/DDBJ databases">
        <title>Genome sequences of Natrinema ejinorence JCM 13890T.</title>
        <authorList>
            <person name="Roh S.W."/>
            <person name="Kim Y.B."/>
            <person name="Kim J.Y."/>
        </authorList>
    </citation>
    <scope>NUCLEOTIDE SEQUENCE [LARGE SCALE GENOMIC DNA]</scope>
    <source>
        <strain evidence="2 3">JCM 13890</strain>
    </source>
</reference>
<comment type="caution">
    <text evidence="2">The sequence shown here is derived from an EMBL/GenBank/DDBJ whole genome shotgun (WGS) entry which is preliminary data.</text>
</comment>
<proteinExistence type="predicted"/>
<feature type="region of interest" description="Disordered" evidence="1">
    <location>
        <begin position="123"/>
        <end position="154"/>
    </location>
</feature>
<evidence type="ECO:0000256" key="1">
    <source>
        <dbReference type="SAM" id="MobiDB-lite"/>
    </source>
</evidence>
<gene>
    <name evidence="2" type="ORF">CP557_19160</name>
</gene>
<dbReference type="InterPro" id="IPR036388">
    <property type="entry name" value="WH-like_DNA-bd_sf"/>
</dbReference>
<dbReference type="EMBL" id="NXNI01000001">
    <property type="protein sequence ID" value="PCR92463.1"/>
    <property type="molecule type" value="Genomic_DNA"/>
</dbReference>
<evidence type="ECO:0000313" key="2">
    <source>
        <dbReference type="EMBL" id="PCR92463.1"/>
    </source>
</evidence>
<dbReference type="AlphaFoldDB" id="A0A2A5R0A7"/>
<dbReference type="Gene3D" id="1.10.10.10">
    <property type="entry name" value="Winged helix-like DNA-binding domain superfamily/Winged helix DNA-binding domain"/>
    <property type="match status" value="1"/>
</dbReference>
<feature type="region of interest" description="Disordered" evidence="1">
    <location>
        <begin position="1"/>
        <end position="27"/>
    </location>
</feature>
<keyword evidence="3" id="KW-1185">Reference proteome</keyword>
<dbReference type="Proteomes" id="UP000219689">
    <property type="component" value="Unassembled WGS sequence"/>
</dbReference>
<name>A0A2A5R0A7_9EURY</name>
<evidence type="ECO:0000313" key="3">
    <source>
        <dbReference type="Proteomes" id="UP000219689"/>
    </source>
</evidence>